<name>A0A9P6EAT3_9AGAR</name>
<gene>
    <name evidence="1" type="ORF">CPB83DRAFT_515309</name>
</gene>
<proteinExistence type="predicted"/>
<dbReference type="Proteomes" id="UP000807306">
    <property type="component" value="Unassembled WGS sequence"/>
</dbReference>
<organism evidence="1 2">
    <name type="scientific">Crepidotus variabilis</name>
    <dbReference type="NCBI Taxonomy" id="179855"/>
    <lineage>
        <taxon>Eukaryota</taxon>
        <taxon>Fungi</taxon>
        <taxon>Dikarya</taxon>
        <taxon>Basidiomycota</taxon>
        <taxon>Agaricomycotina</taxon>
        <taxon>Agaricomycetes</taxon>
        <taxon>Agaricomycetidae</taxon>
        <taxon>Agaricales</taxon>
        <taxon>Agaricineae</taxon>
        <taxon>Crepidotaceae</taxon>
        <taxon>Crepidotus</taxon>
    </lineage>
</organism>
<reference evidence="1" key="1">
    <citation type="submission" date="2020-11" db="EMBL/GenBank/DDBJ databases">
        <authorList>
            <consortium name="DOE Joint Genome Institute"/>
            <person name="Ahrendt S."/>
            <person name="Riley R."/>
            <person name="Andreopoulos W."/>
            <person name="Labutti K."/>
            <person name="Pangilinan J."/>
            <person name="Ruiz-Duenas F.J."/>
            <person name="Barrasa J.M."/>
            <person name="Sanchez-Garcia M."/>
            <person name="Camarero S."/>
            <person name="Miyauchi S."/>
            <person name="Serrano A."/>
            <person name="Linde D."/>
            <person name="Babiker R."/>
            <person name="Drula E."/>
            <person name="Ayuso-Fernandez I."/>
            <person name="Pacheco R."/>
            <person name="Padilla G."/>
            <person name="Ferreira P."/>
            <person name="Barriuso J."/>
            <person name="Kellner H."/>
            <person name="Castanera R."/>
            <person name="Alfaro M."/>
            <person name="Ramirez L."/>
            <person name="Pisabarro A.G."/>
            <person name="Kuo A."/>
            <person name="Tritt A."/>
            <person name="Lipzen A."/>
            <person name="He G."/>
            <person name="Yan M."/>
            <person name="Ng V."/>
            <person name="Cullen D."/>
            <person name="Martin F."/>
            <person name="Rosso M.-N."/>
            <person name="Henrissat B."/>
            <person name="Hibbett D."/>
            <person name="Martinez A.T."/>
            <person name="Grigoriev I.V."/>
        </authorList>
    </citation>
    <scope>NUCLEOTIDE SEQUENCE</scope>
    <source>
        <strain evidence="1">CBS 506.95</strain>
    </source>
</reference>
<comment type="caution">
    <text evidence="1">The sequence shown here is derived from an EMBL/GenBank/DDBJ whole genome shotgun (WGS) entry which is preliminary data.</text>
</comment>
<accession>A0A9P6EAT3</accession>
<evidence type="ECO:0000313" key="2">
    <source>
        <dbReference type="Proteomes" id="UP000807306"/>
    </source>
</evidence>
<evidence type="ECO:0000313" key="1">
    <source>
        <dbReference type="EMBL" id="KAF9525696.1"/>
    </source>
</evidence>
<sequence>MPNGVLSLKCTYRLRLTCSIYYALSIFHLHSQPSFRFTLSSSPVLYLSFSHLPILQLTPTTSAGAIAGLINTDMSRLLRFDDNTTSETSKISRFSTLSISRYRELGLFAQYVIRLGSRARIKLQNMKNYRTLKDFGRTIKEFRRLWRTMEGLWKDYKGLWTGRRMVVSESPPGPFDSAISTFQLSPTTPNQPGISMFARDRTARSEHLNLYEVGGVGEALAKITGKRSSSQL</sequence>
<protein>
    <submittedName>
        <fullName evidence="1">Uncharacterized protein</fullName>
    </submittedName>
</protein>
<keyword evidence="2" id="KW-1185">Reference proteome</keyword>
<dbReference type="AlphaFoldDB" id="A0A9P6EAT3"/>
<dbReference type="EMBL" id="MU157880">
    <property type="protein sequence ID" value="KAF9525696.1"/>
    <property type="molecule type" value="Genomic_DNA"/>
</dbReference>